<protein>
    <submittedName>
        <fullName evidence="3">Proline-rich protein 2-like</fullName>
    </submittedName>
</protein>
<reference evidence="3" key="2">
    <citation type="submission" date="2025-08" db="UniProtKB">
        <authorList>
            <consortium name="RefSeq"/>
        </authorList>
    </citation>
    <scope>IDENTIFICATION</scope>
</reference>
<evidence type="ECO:0000313" key="3">
    <source>
        <dbReference type="RefSeq" id="XP_057397492.1"/>
    </source>
</evidence>
<feature type="compositionally biased region" description="Basic and acidic residues" evidence="1">
    <location>
        <begin position="58"/>
        <end position="75"/>
    </location>
</feature>
<organism evidence="2 3">
    <name type="scientific">Balaenoptera acutorostrata</name>
    <name type="common">Common minke whale</name>
    <name type="synonym">Balaena rostrata</name>
    <dbReference type="NCBI Taxonomy" id="9767"/>
    <lineage>
        <taxon>Eukaryota</taxon>
        <taxon>Metazoa</taxon>
        <taxon>Chordata</taxon>
        <taxon>Craniata</taxon>
        <taxon>Vertebrata</taxon>
        <taxon>Euteleostomi</taxon>
        <taxon>Mammalia</taxon>
        <taxon>Eutheria</taxon>
        <taxon>Laurasiatheria</taxon>
        <taxon>Artiodactyla</taxon>
        <taxon>Whippomorpha</taxon>
        <taxon>Cetacea</taxon>
        <taxon>Mysticeti</taxon>
        <taxon>Balaenopteridae</taxon>
        <taxon>Balaenoptera</taxon>
    </lineage>
</organism>
<evidence type="ECO:0000256" key="1">
    <source>
        <dbReference type="SAM" id="MobiDB-lite"/>
    </source>
</evidence>
<evidence type="ECO:0000313" key="2">
    <source>
        <dbReference type="Proteomes" id="UP001652580"/>
    </source>
</evidence>
<sequence>MNPRPPRAISKEQGKQAQPQKGARESPHPQLARPPRPCLRPPPTPPRRPGQRPPAGGVRERPREERRPGNEEHPRVASQEPEPQSPGEARPLCLGSGISSEPTSREGNKEPRPPRPSLRLSRTRRFTTFLKTPLSAWEAQVYRGCPHPRPF</sequence>
<name>A0ABM3T5X2_BALAC</name>
<dbReference type="Proteomes" id="UP001652580">
    <property type="component" value="Chromosome 2"/>
</dbReference>
<dbReference type="RefSeq" id="XP_057397492.1">
    <property type="nucleotide sequence ID" value="XM_057541509.1"/>
</dbReference>
<reference evidence="2" key="1">
    <citation type="submission" date="2025-05" db="UniProtKB">
        <authorList>
            <consortium name="RefSeq"/>
        </authorList>
    </citation>
    <scope>NUCLEOTIDE SEQUENCE [LARGE SCALE GENOMIC DNA]</scope>
</reference>
<gene>
    <name evidence="3" type="primary">LOC130707344</name>
</gene>
<feature type="compositionally biased region" description="Pro residues" evidence="1">
    <location>
        <begin position="32"/>
        <end position="52"/>
    </location>
</feature>
<keyword evidence="2" id="KW-1185">Reference proteome</keyword>
<dbReference type="GeneID" id="130707344"/>
<proteinExistence type="predicted"/>
<accession>A0ABM3T5X2</accession>
<feature type="compositionally biased region" description="Basic and acidic residues" evidence="1">
    <location>
        <begin position="103"/>
        <end position="113"/>
    </location>
</feature>
<feature type="region of interest" description="Disordered" evidence="1">
    <location>
        <begin position="1"/>
        <end position="124"/>
    </location>
</feature>